<comment type="caution">
    <text evidence="2">The sequence shown here is derived from an EMBL/GenBank/DDBJ whole genome shotgun (WGS) entry which is preliminary data.</text>
</comment>
<dbReference type="InterPro" id="IPR016181">
    <property type="entry name" value="Acyl_CoA_acyltransferase"/>
</dbReference>
<protein>
    <submittedName>
        <fullName evidence="2">GNAT family N-acetyltransferase</fullName>
    </submittedName>
</protein>
<evidence type="ECO:0000259" key="1">
    <source>
        <dbReference type="Pfam" id="PF00583"/>
    </source>
</evidence>
<evidence type="ECO:0000313" key="3">
    <source>
        <dbReference type="Proteomes" id="UP000664109"/>
    </source>
</evidence>
<feature type="domain" description="N-acetyltransferase" evidence="1">
    <location>
        <begin position="29"/>
        <end position="82"/>
    </location>
</feature>
<dbReference type="Proteomes" id="UP000664109">
    <property type="component" value="Unassembled WGS sequence"/>
</dbReference>
<sequence>MTCGGVDGLAGLAVVANGFRGVQAADEPRPYKPVLEYLVIDRRARGTGLGRQLARHVLNEAARGADGVTVEVEHERVDAVRLDPAHAVHRPAGQRTERAEGSAPALVTRRELTDRRYPRLTAASGGASAVAFACPLILVVEAAVSLPGAEKARWLVAGERRRWLWPSTRVPGWLGGCLVLRVAGCGRCRCAG</sequence>
<gene>
    <name evidence="2" type="ORF">JE024_37985</name>
</gene>
<name>A0ABS2V5A2_9ACTN</name>
<dbReference type="EMBL" id="JAFEJA010000002">
    <property type="protein sequence ID" value="MBM9624357.1"/>
    <property type="molecule type" value="Genomic_DNA"/>
</dbReference>
<dbReference type="SUPFAM" id="SSF55729">
    <property type="entry name" value="Acyl-CoA N-acyltransferases (Nat)"/>
    <property type="match status" value="1"/>
</dbReference>
<evidence type="ECO:0000313" key="2">
    <source>
        <dbReference type="EMBL" id="MBM9624357.1"/>
    </source>
</evidence>
<dbReference type="RefSeq" id="WP_205378365.1">
    <property type="nucleotide sequence ID" value="NZ_JAFEJA010000002.1"/>
</dbReference>
<accession>A0ABS2V5A2</accession>
<keyword evidence="3" id="KW-1185">Reference proteome</keyword>
<reference evidence="2 3" key="1">
    <citation type="journal article" date="2016" name="Arch. Microbiol.">
        <title>Streptomyces zhihengii sp. nov., isolated from rhizospheric soil of Psammosilene tunicoides.</title>
        <authorList>
            <person name="Huang M.J."/>
            <person name="Fei J.J."/>
            <person name="Salam N."/>
            <person name="Kim C.J."/>
            <person name="Hozzein W.N."/>
            <person name="Xiao M."/>
            <person name="Huang H.Q."/>
            <person name="Li W.J."/>
        </authorList>
    </citation>
    <scope>NUCLEOTIDE SEQUENCE [LARGE SCALE GENOMIC DNA]</scope>
    <source>
        <strain evidence="2 3">YIM T102</strain>
    </source>
</reference>
<dbReference type="InterPro" id="IPR000182">
    <property type="entry name" value="GNAT_dom"/>
</dbReference>
<organism evidence="2 3">
    <name type="scientific">Streptomyces zhihengii</name>
    <dbReference type="NCBI Taxonomy" id="1818004"/>
    <lineage>
        <taxon>Bacteria</taxon>
        <taxon>Bacillati</taxon>
        <taxon>Actinomycetota</taxon>
        <taxon>Actinomycetes</taxon>
        <taxon>Kitasatosporales</taxon>
        <taxon>Streptomycetaceae</taxon>
        <taxon>Streptomyces</taxon>
    </lineage>
</organism>
<dbReference type="Gene3D" id="3.40.630.30">
    <property type="match status" value="1"/>
</dbReference>
<proteinExistence type="predicted"/>
<dbReference type="Pfam" id="PF00583">
    <property type="entry name" value="Acetyltransf_1"/>
    <property type="match status" value="1"/>
</dbReference>